<protein>
    <recommendedName>
        <fullName evidence="4">ParA family protein</fullName>
    </recommendedName>
</protein>
<dbReference type="AlphaFoldDB" id="A0A4Y8ZQE5"/>
<sequence length="335" mass="36030">MNDQTPAAASDALSNNPARLPSAATLFGSDARRTPQQTIFVTMTPKGGAGKTETADALEALASLGGRECLLVDVDDGNRGLGRRVGSEEVVKIPWTTSATDAAAWIERDAATAQCLIFDLGAGIDSAELPVMAFLCSTWRILRDRGARIVFCAVVSTNAPTSTFVQRIDRNFGMLGDVLIVCNNQDGSKAFPEELAARHEPQIDLGQLPAGIQAVRLSRRERLSAVLQNPQPEYQFASAMMARRILNFAVQAPISDFAGPEALRTLEEAASRGPGRIFSVIRTRAHARDAVITQNARAAAAEDALLLPQLDDAQILAAAKDFRREVPALRRLLRS</sequence>
<reference evidence="2 3" key="1">
    <citation type="submission" date="2019-03" db="EMBL/GenBank/DDBJ databases">
        <title>Genome sequence of Sphingomonas sp. 17J27-24.</title>
        <authorList>
            <person name="Kim M."/>
            <person name="Maeng S."/>
            <person name="Sathiyaraj S."/>
        </authorList>
    </citation>
    <scope>NUCLEOTIDE SEQUENCE [LARGE SCALE GENOMIC DNA]</scope>
    <source>
        <strain evidence="2 3">17J27-24</strain>
    </source>
</reference>
<name>A0A4Y8ZQE5_9SPHN</name>
<dbReference type="SUPFAM" id="SSF52540">
    <property type="entry name" value="P-loop containing nucleoside triphosphate hydrolases"/>
    <property type="match status" value="1"/>
</dbReference>
<dbReference type="EMBL" id="SPDV01000030">
    <property type="protein sequence ID" value="TFI57502.1"/>
    <property type="molecule type" value="Genomic_DNA"/>
</dbReference>
<feature type="region of interest" description="Disordered" evidence="1">
    <location>
        <begin position="1"/>
        <end position="20"/>
    </location>
</feature>
<comment type="caution">
    <text evidence="2">The sequence shown here is derived from an EMBL/GenBank/DDBJ whole genome shotgun (WGS) entry which is preliminary data.</text>
</comment>
<dbReference type="InterPro" id="IPR027417">
    <property type="entry name" value="P-loop_NTPase"/>
</dbReference>
<dbReference type="RefSeq" id="WP_135088198.1">
    <property type="nucleotide sequence ID" value="NZ_SPDV01000030.1"/>
</dbReference>
<dbReference type="Proteomes" id="UP000298213">
    <property type="component" value="Unassembled WGS sequence"/>
</dbReference>
<dbReference type="Gene3D" id="3.40.50.300">
    <property type="entry name" value="P-loop containing nucleotide triphosphate hydrolases"/>
    <property type="match status" value="1"/>
</dbReference>
<dbReference type="OrthoDB" id="7432810at2"/>
<accession>A0A4Y8ZQE5</accession>
<proteinExistence type="predicted"/>
<evidence type="ECO:0008006" key="4">
    <source>
        <dbReference type="Google" id="ProtNLM"/>
    </source>
</evidence>
<evidence type="ECO:0000313" key="3">
    <source>
        <dbReference type="Proteomes" id="UP000298213"/>
    </source>
</evidence>
<dbReference type="CDD" id="cd01983">
    <property type="entry name" value="SIMIBI"/>
    <property type="match status" value="1"/>
</dbReference>
<evidence type="ECO:0000256" key="1">
    <source>
        <dbReference type="SAM" id="MobiDB-lite"/>
    </source>
</evidence>
<evidence type="ECO:0000313" key="2">
    <source>
        <dbReference type="EMBL" id="TFI57502.1"/>
    </source>
</evidence>
<gene>
    <name evidence="2" type="ORF">E2493_14955</name>
</gene>
<keyword evidence="3" id="KW-1185">Reference proteome</keyword>
<feature type="compositionally biased region" description="Polar residues" evidence="1">
    <location>
        <begin position="1"/>
        <end position="17"/>
    </location>
</feature>
<organism evidence="2 3">
    <name type="scientific">Sphingomonas parva</name>
    <dbReference type="NCBI Taxonomy" id="2555898"/>
    <lineage>
        <taxon>Bacteria</taxon>
        <taxon>Pseudomonadati</taxon>
        <taxon>Pseudomonadota</taxon>
        <taxon>Alphaproteobacteria</taxon>
        <taxon>Sphingomonadales</taxon>
        <taxon>Sphingomonadaceae</taxon>
        <taxon>Sphingomonas</taxon>
    </lineage>
</organism>